<dbReference type="PATRIC" id="fig|1423726.3.peg.1775"/>
<keyword evidence="1 2" id="KW-0378">Hydrolase</keyword>
<dbReference type="NCBIfam" id="TIGR03380">
    <property type="entry name" value="agmatine_aguA"/>
    <property type="match status" value="1"/>
</dbReference>
<dbReference type="Gene3D" id="3.75.10.10">
    <property type="entry name" value="L-arginine/glycine Amidinotransferase, Chain A"/>
    <property type="match status" value="1"/>
</dbReference>
<dbReference type="GO" id="GO:0009446">
    <property type="term" value="P:putrescine biosynthetic process"/>
    <property type="evidence" value="ECO:0007669"/>
    <property type="project" value="InterPro"/>
</dbReference>
<gene>
    <name evidence="2" type="primary">aguA</name>
    <name evidence="3" type="ORF">FC07_GL001715</name>
</gene>
<dbReference type="PROSITE" id="PS00331">
    <property type="entry name" value="MALIC_ENZYMES"/>
    <property type="match status" value="1"/>
</dbReference>
<dbReference type="GO" id="GO:0047632">
    <property type="term" value="F:agmatine deiminase activity"/>
    <property type="evidence" value="ECO:0007669"/>
    <property type="project" value="UniProtKB-UniRule"/>
</dbReference>
<dbReference type="PANTHER" id="PTHR31377">
    <property type="entry name" value="AGMATINE DEIMINASE-RELATED"/>
    <property type="match status" value="1"/>
</dbReference>
<dbReference type="InterPro" id="IPR015884">
    <property type="entry name" value="Malic_enzyme_CS"/>
</dbReference>
<comment type="caution">
    <text evidence="3">The sequence shown here is derived from an EMBL/GenBank/DDBJ whole genome shotgun (WGS) entry which is preliminary data.</text>
</comment>
<dbReference type="GO" id="GO:0004668">
    <property type="term" value="F:protein-arginine deiminase activity"/>
    <property type="evidence" value="ECO:0007669"/>
    <property type="project" value="InterPro"/>
</dbReference>
<proteinExistence type="inferred from homology"/>
<protein>
    <recommendedName>
        <fullName evidence="2">Putative agmatine deiminase</fullName>
        <ecNumber evidence="2">3.5.3.12</ecNumber>
    </recommendedName>
    <alternativeName>
        <fullName evidence="2">Agmatine iminohydrolase</fullName>
    </alternativeName>
</protein>
<comment type="similarity">
    <text evidence="2">Belongs to the agmatine deiminase family.</text>
</comment>
<dbReference type="NCBIfam" id="NF010070">
    <property type="entry name" value="PRK13551.1"/>
    <property type="match status" value="1"/>
</dbReference>
<dbReference type="InterPro" id="IPR017754">
    <property type="entry name" value="Agmatine_deiminase"/>
</dbReference>
<dbReference type="STRING" id="1423726.FC07_GL001715"/>
<dbReference type="PANTHER" id="PTHR31377:SF0">
    <property type="entry name" value="AGMATINE DEIMINASE-RELATED"/>
    <property type="match status" value="1"/>
</dbReference>
<evidence type="ECO:0000313" key="4">
    <source>
        <dbReference type="Proteomes" id="UP000051461"/>
    </source>
</evidence>
<feature type="active site" description="Amidino-cysteine intermediate" evidence="2">
    <location>
        <position position="352"/>
    </location>
</feature>
<dbReference type="OrthoDB" id="9808013at2"/>
<dbReference type="EC" id="3.5.3.12" evidence="2"/>
<comment type="catalytic activity">
    <reaction evidence="2">
        <text>agmatine + H2O = N-carbamoylputrescine + NH4(+)</text>
        <dbReference type="Rhea" id="RHEA:18037"/>
        <dbReference type="ChEBI" id="CHEBI:15377"/>
        <dbReference type="ChEBI" id="CHEBI:28938"/>
        <dbReference type="ChEBI" id="CHEBI:58145"/>
        <dbReference type="ChEBI" id="CHEBI:58318"/>
        <dbReference type="EC" id="3.5.3.12"/>
    </reaction>
</comment>
<reference evidence="3 4" key="1">
    <citation type="journal article" date="2015" name="Genome Announc.">
        <title>Expanding the biotechnology potential of lactobacilli through comparative genomics of 213 strains and associated genera.</title>
        <authorList>
            <person name="Sun Z."/>
            <person name="Harris H.M."/>
            <person name="McCann A."/>
            <person name="Guo C."/>
            <person name="Argimon S."/>
            <person name="Zhang W."/>
            <person name="Yang X."/>
            <person name="Jeffery I.B."/>
            <person name="Cooney J.C."/>
            <person name="Kagawa T.F."/>
            <person name="Liu W."/>
            <person name="Song Y."/>
            <person name="Salvetti E."/>
            <person name="Wrobel A."/>
            <person name="Rasinkangas P."/>
            <person name="Parkhill J."/>
            <person name="Rea M.C."/>
            <person name="O'Sullivan O."/>
            <person name="Ritari J."/>
            <person name="Douillard F.P."/>
            <person name="Paul Ross R."/>
            <person name="Yang R."/>
            <person name="Briner A.E."/>
            <person name="Felis G.E."/>
            <person name="de Vos W.M."/>
            <person name="Barrangou R."/>
            <person name="Klaenhammer T.R."/>
            <person name="Caufield P.W."/>
            <person name="Cui Y."/>
            <person name="Zhang H."/>
            <person name="O'Toole P.W."/>
        </authorList>
    </citation>
    <scope>NUCLEOTIDE SEQUENCE [LARGE SCALE GENOMIC DNA]</scope>
    <source>
        <strain evidence="3 4">DSM 20003</strain>
    </source>
</reference>
<name>A0A0R1H4Y9_9LACO</name>
<dbReference type="EMBL" id="AZDA01000001">
    <property type="protein sequence ID" value="KRK41017.1"/>
    <property type="molecule type" value="Genomic_DNA"/>
</dbReference>
<dbReference type="AlphaFoldDB" id="A0A0R1H4Y9"/>
<dbReference type="RefSeq" id="WP_057903145.1">
    <property type="nucleotide sequence ID" value="NZ_AZDA01000001.1"/>
</dbReference>
<dbReference type="InterPro" id="IPR007466">
    <property type="entry name" value="Peptidyl-Arg-deiminase_porph"/>
</dbReference>
<sequence>MQTPKQDGWFFPAEFEQHARTYMIWPTRRDTWREAAGPAQQTFAAVAAAIARFEPVTMLVAPEVLAQARQQLPAAVQVVELATNDAWCRDTGPAFLVNQNGQLRSVNWGFNAWGGTVDGLYTPWNLDDQVASAVAQLEQAPCYQLKDFILEGGSFHVDGDGTAMVTASCLLSAGRNPTLSKTEIEARLKDYLNVTKVLWLPAGIYQDETNGHVDNICNFVRPGEVVLAWPTDEQTPQYQLSQADWTYLHQVTDARGRHLKIHKVLVPTNLRLTAPEAAGIEANTSAKPRLAGDYLGASYINFYFCNGGLILPSFQMPEDQLALAQFKQLFPQRQIIQLPTREILLGGGNIHCITQQVPAHIG</sequence>
<dbReference type="Proteomes" id="UP000051461">
    <property type="component" value="Unassembled WGS sequence"/>
</dbReference>
<dbReference type="HAMAP" id="MF_01841">
    <property type="entry name" value="Agmatine_deimin"/>
    <property type="match status" value="1"/>
</dbReference>
<evidence type="ECO:0000256" key="1">
    <source>
        <dbReference type="ARBA" id="ARBA00022801"/>
    </source>
</evidence>
<dbReference type="Pfam" id="PF04371">
    <property type="entry name" value="PAD_porph"/>
    <property type="match status" value="1"/>
</dbReference>
<organism evidence="3 4">
    <name type="scientific">Loigolactobacillus bifermentans DSM 20003</name>
    <dbReference type="NCBI Taxonomy" id="1423726"/>
    <lineage>
        <taxon>Bacteria</taxon>
        <taxon>Bacillati</taxon>
        <taxon>Bacillota</taxon>
        <taxon>Bacilli</taxon>
        <taxon>Lactobacillales</taxon>
        <taxon>Lactobacillaceae</taxon>
        <taxon>Loigolactobacillus</taxon>
    </lineage>
</organism>
<keyword evidence="4" id="KW-1185">Reference proteome</keyword>
<evidence type="ECO:0000313" key="3">
    <source>
        <dbReference type="EMBL" id="KRK41017.1"/>
    </source>
</evidence>
<accession>A0A0R1H4Y9</accession>
<evidence type="ECO:0000256" key="2">
    <source>
        <dbReference type="HAMAP-Rule" id="MF_01841"/>
    </source>
</evidence>
<dbReference type="SUPFAM" id="SSF55909">
    <property type="entry name" value="Pentein"/>
    <property type="match status" value="1"/>
</dbReference>